<dbReference type="EMBL" id="JH692061">
    <property type="protein sequence ID" value="EIP90079.1"/>
    <property type="molecule type" value="Genomic_DNA"/>
</dbReference>
<evidence type="ECO:0000313" key="3">
    <source>
        <dbReference type="Proteomes" id="UP000004682"/>
    </source>
</evidence>
<keyword evidence="3" id="KW-1185">Reference proteome</keyword>
<gene>
    <name evidence="2" type="ORF">A33K_13664</name>
</gene>
<sequence>MIAGRLETRRSIEKPPHASARPCRYGRPTRAIAARPRLEIAASIPPRRRLMADDVNQC</sequence>
<dbReference type="Proteomes" id="UP000004682">
    <property type="component" value="Unassembled WGS sequence"/>
</dbReference>
<accession>A0ABN0GCS9</accession>
<feature type="compositionally biased region" description="Basic and acidic residues" evidence="1">
    <location>
        <begin position="1"/>
        <end position="16"/>
    </location>
</feature>
<organism evidence="2 3">
    <name type="scientific">Burkholderia humptydooensis MSMB43</name>
    <dbReference type="NCBI Taxonomy" id="441157"/>
    <lineage>
        <taxon>Bacteria</taxon>
        <taxon>Pseudomonadati</taxon>
        <taxon>Pseudomonadota</taxon>
        <taxon>Betaproteobacteria</taxon>
        <taxon>Burkholderiales</taxon>
        <taxon>Burkholderiaceae</taxon>
        <taxon>Burkholderia</taxon>
        <taxon>pseudomallei group</taxon>
    </lineage>
</organism>
<name>A0ABN0GCS9_9BURK</name>
<protein>
    <submittedName>
        <fullName evidence="2">Uncharacterized protein</fullName>
    </submittedName>
</protein>
<reference evidence="3" key="1">
    <citation type="journal article" date="2012" name="J. Bacteriol.">
        <title>Revised Genome Sequence of Burkholderia thailandensis MSMB43 with Improved Annotation.</title>
        <authorList>
            <person name="Zhuo Y."/>
            <person name="Liu L."/>
            <person name="Wang Q."/>
            <person name="Liu X."/>
            <person name="Ren B."/>
            <person name="Liu M."/>
            <person name="Ni P."/>
            <person name="Cheng Y.Q."/>
            <person name="Zhang L."/>
        </authorList>
    </citation>
    <scope>NUCLEOTIDE SEQUENCE [LARGE SCALE GENOMIC DNA]</scope>
    <source>
        <strain evidence="3">MSMB43</strain>
    </source>
</reference>
<proteinExistence type="predicted"/>
<feature type="region of interest" description="Disordered" evidence="1">
    <location>
        <begin position="1"/>
        <end position="26"/>
    </location>
</feature>
<evidence type="ECO:0000256" key="1">
    <source>
        <dbReference type="SAM" id="MobiDB-lite"/>
    </source>
</evidence>
<evidence type="ECO:0000313" key="2">
    <source>
        <dbReference type="EMBL" id="EIP90079.1"/>
    </source>
</evidence>